<keyword evidence="2" id="KW-1185">Reference proteome</keyword>
<evidence type="ECO:0000313" key="1">
    <source>
        <dbReference type="EMBL" id="AFZ12904.1"/>
    </source>
</evidence>
<dbReference type="AlphaFoldDB" id="K9VZD3"/>
<dbReference type="PATRIC" id="fig|1173022.3.peg.2189"/>
<name>K9VZD3_9CYAN</name>
<dbReference type="Gene3D" id="3.60.21.70">
    <property type="entry name" value="PhoD-like phosphatase"/>
    <property type="match status" value="1"/>
</dbReference>
<dbReference type="SUPFAM" id="SSF56300">
    <property type="entry name" value="Metallo-dependent phosphatases"/>
    <property type="match status" value="1"/>
</dbReference>
<gene>
    <name evidence="1" type="ORF">Cri9333_2025</name>
</gene>
<proteinExistence type="predicted"/>
<evidence type="ECO:0000313" key="2">
    <source>
        <dbReference type="Proteomes" id="UP000010472"/>
    </source>
</evidence>
<evidence type="ECO:0008006" key="3">
    <source>
        <dbReference type="Google" id="ProtNLM"/>
    </source>
</evidence>
<sequence>MSLIVDNNLEHLPLILAGPILRRTEADAVTVWLALKHPCQVTLTVYATEAGTGEVISDLVLKGDRSTVQLGKYLHIVAVTATPINQRQLQPGQIYAYDLDFGEGVSGGTLLQALNSEKFLTGVIISYFDHQLPTFAMPPDDLNHLKIVHGSCRKIHGGESDALSILDPLIEKNASIPNSRPQQLFLTGDQIYGDDVADPLLSVLTEVGNTLLGWEEDLPIDANQYQKSSKFKPGTRSDIAKDYGGFTAMLHNQPEKAKSHLLSLGEYYAMYLFAWSPVLWQDNFPKGNTVKTNPKVAQKWDQEVSAIQNFARDLPKVRRALANVSTYMICDDHDISDDWYLNLEWCMRVLGKPLGRRVIQNGLMAYAVFQAWGNTPEQFQKGKVGYQFLEAAKQWSMSAGTDKLVLEKIAKYLGLPPIDMRTNLPSIKEDRDVLILDRADSNSHQILDWHYTVNSFKHEVIVLDTRTWRGYPKDIESGSKLPTLISPTAFIKQIRQPLQRNNNLNKEITLLVLPTNLVSLGIIHFVQQQNLKQGKVFENDIGDDWTLNKLAFNQLLSEVFKERDRVVILSGDIHYSAAVLINYWFYQHLGSLEVNQKVTEQSRVLVQLTASSFKNAEWKTYLINTKVKSLLPELPQNWAGWNKTPQFFEIQSVHDRLRMVKLDIPDQAPLIRQIYGTSGNEEISWKIAVKNNQFLPDWRYSVEWIKRQKSKKFANIRIFKKPVNSIRAKLLIFLLNLVSWIWRNRWIQEGDEVIGHNNLGLVSFQWSENEDNAKAVIQDIYWQPPWKQNTIVYSRYFVRLDLDEPPPNLKVISK</sequence>
<dbReference type="PANTHER" id="PTHR37031">
    <property type="entry name" value="METALLOPHOSPHATASE BINDING DOMAIN PROTEIN"/>
    <property type="match status" value="1"/>
</dbReference>
<dbReference type="InterPro" id="IPR029052">
    <property type="entry name" value="Metallo-depent_PP-like"/>
</dbReference>
<dbReference type="Proteomes" id="UP000010472">
    <property type="component" value="Chromosome"/>
</dbReference>
<organism evidence="1 2">
    <name type="scientific">Crinalium epipsammum PCC 9333</name>
    <dbReference type="NCBI Taxonomy" id="1173022"/>
    <lineage>
        <taxon>Bacteria</taxon>
        <taxon>Bacillati</taxon>
        <taxon>Cyanobacteriota</taxon>
        <taxon>Cyanophyceae</taxon>
        <taxon>Gomontiellales</taxon>
        <taxon>Gomontiellaceae</taxon>
        <taxon>Crinalium</taxon>
    </lineage>
</organism>
<dbReference type="eggNOG" id="COG3540">
    <property type="taxonomic scope" value="Bacteria"/>
</dbReference>
<dbReference type="HOGENOM" id="CLU_020671_0_0_3"/>
<dbReference type="InterPro" id="IPR038607">
    <property type="entry name" value="PhoD-like_sf"/>
</dbReference>
<dbReference type="EMBL" id="CP003620">
    <property type="protein sequence ID" value="AFZ12904.1"/>
    <property type="molecule type" value="Genomic_DNA"/>
</dbReference>
<dbReference type="PANTHER" id="PTHR37031:SF2">
    <property type="entry name" value="PHOD-LIKE PHOSPHATASE METALLOPHOSPHATASE DOMAIN-CONTAINING PROTEIN"/>
    <property type="match status" value="1"/>
</dbReference>
<accession>K9VZD3</accession>
<reference evidence="1 2" key="1">
    <citation type="submission" date="2012-06" db="EMBL/GenBank/DDBJ databases">
        <title>Finished chromosome of genome of Crinalium epipsammum PCC 9333.</title>
        <authorList>
            <consortium name="US DOE Joint Genome Institute"/>
            <person name="Gugger M."/>
            <person name="Coursin T."/>
            <person name="Rippka R."/>
            <person name="Tandeau De Marsac N."/>
            <person name="Huntemann M."/>
            <person name="Wei C.-L."/>
            <person name="Han J."/>
            <person name="Detter J.C."/>
            <person name="Han C."/>
            <person name="Tapia R."/>
            <person name="Davenport K."/>
            <person name="Daligault H."/>
            <person name="Erkkila T."/>
            <person name="Gu W."/>
            <person name="Munk A.C.C."/>
            <person name="Teshima H."/>
            <person name="Xu Y."/>
            <person name="Chain P."/>
            <person name="Chen A."/>
            <person name="Krypides N."/>
            <person name="Mavromatis K."/>
            <person name="Markowitz V."/>
            <person name="Szeto E."/>
            <person name="Ivanova N."/>
            <person name="Mikhailova N."/>
            <person name="Ovchinnikova G."/>
            <person name="Pagani I."/>
            <person name="Pati A."/>
            <person name="Goodwin L."/>
            <person name="Peters L."/>
            <person name="Pitluck S."/>
            <person name="Woyke T."/>
            <person name="Kerfeld C."/>
        </authorList>
    </citation>
    <scope>NUCLEOTIDE SEQUENCE [LARGE SCALE GENOMIC DNA]</scope>
    <source>
        <strain evidence="1 2">PCC 9333</strain>
    </source>
</reference>
<dbReference type="OrthoDB" id="9795624at2"/>
<protein>
    <recommendedName>
        <fullName evidence="3">PhoD-like phosphatase</fullName>
    </recommendedName>
</protein>
<dbReference type="RefSeq" id="WP_015203020.1">
    <property type="nucleotide sequence ID" value="NC_019753.1"/>
</dbReference>
<dbReference type="KEGG" id="cep:Cri9333_2025"/>
<dbReference type="STRING" id="1173022.Cri9333_2025"/>